<organism evidence="3 4">
    <name type="scientific">Sphingobium indicum (strain DSM 16412 / CCM 7286 / MTCC 6364 / B90A)</name>
    <dbReference type="NCBI Taxonomy" id="861109"/>
    <lineage>
        <taxon>Bacteria</taxon>
        <taxon>Pseudomonadati</taxon>
        <taxon>Pseudomonadota</taxon>
        <taxon>Alphaproteobacteria</taxon>
        <taxon>Sphingomonadales</taxon>
        <taxon>Sphingomonadaceae</taxon>
        <taxon>Sphingobium</taxon>
    </lineage>
</organism>
<evidence type="ECO:0000313" key="4">
    <source>
        <dbReference type="Proteomes" id="UP000004550"/>
    </source>
</evidence>
<dbReference type="CDD" id="cd03397">
    <property type="entry name" value="PAP2_acid_phosphatase"/>
    <property type="match status" value="1"/>
</dbReference>
<dbReference type="InterPro" id="IPR001011">
    <property type="entry name" value="Acid_Pase_classA_bac"/>
</dbReference>
<dbReference type="InterPro" id="IPR036938">
    <property type="entry name" value="PAP2/HPO_sf"/>
</dbReference>
<evidence type="ECO:0000313" key="3">
    <source>
        <dbReference type="EMBL" id="APL95994.1"/>
    </source>
</evidence>
<name>A0A1L5BSZ7_SPHIB</name>
<dbReference type="InterPro" id="IPR000326">
    <property type="entry name" value="PAP2/HPO"/>
</dbReference>
<keyword evidence="1" id="KW-0378">Hydrolase</keyword>
<dbReference type="PIRSF" id="PIRSF000897">
    <property type="entry name" value="Acid_Ptase_ClsA"/>
    <property type="match status" value="1"/>
</dbReference>
<dbReference type="SMART" id="SM00014">
    <property type="entry name" value="acidPPc"/>
    <property type="match status" value="1"/>
</dbReference>
<dbReference type="Pfam" id="PF01569">
    <property type="entry name" value="PAP2"/>
    <property type="match status" value="1"/>
</dbReference>
<comment type="catalytic activity">
    <reaction evidence="1">
        <text>a phosphate monoester + H2O = an alcohol + phosphate</text>
        <dbReference type="Rhea" id="RHEA:15017"/>
        <dbReference type="ChEBI" id="CHEBI:15377"/>
        <dbReference type="ChEBI" id="CHEBI:30879"/>
        <dbReference type="ChEBI" id="CHEBI:43474"/>
        <dbReference type="ChEBI" id="CHEBI:67140"/>
        <dbReference type="EC" id="3.1.3.2"/>
    </reaction>
</comment>
<protein>
    <recommendedName>
        <fullName evidence="1">Acid phosphatase</fullName>
        <ecNumber evidence="1">3.1.3.2</ecNumber>
    </recommendedName>
</protein>
<reference evidence="3 4" key="1">
    <citation type="journal article" date="2012" name="J. Bacteriol.">
        <title>Genome sequence of Sphingobium indicum B90A, a hexachlorocyclohexane-degrading bacterium.</title>
        <authorList>
            <person name="Anand S."/>
            <person name="Sangwan N."/>
            <person name="Lata P."/>
            <person name="Kaur J."/>
            <person name="Dua A."/>
            <person name="Singh A.K."/>
            <person name="Verma M."/>
            <person name="Kaur J."/>
            <person name="Khurana J.P."/>
            <person name="Khurana P."/>
            <person name="Mathur S."/>
            <person name="Lal R."/>
        </authorList>
    </citation>
    <scope>NUCLEOTIDE SEQUENCE [LARGE SCALE GENOMIC DNA]</scope>
    <source>
        <strain evidence="4">DSM 16412 / CCM 7286 / MTCC 6364 / B90A</strain>
    </source>
</reference>
<proteinExistence type="inferred from homology"/>
<gene>
    <name evidence="3" type="ORF">SIDU_16580</name>
</gene>
<dbReference type="GO" id="GO:0003993">
    <property type="term" value="F:acid phosphatase activity"/>
    <property type="evidence" value="ECO:0007669"/>
    <property type="project" value="UniProtKB-EC"/>
</dbReference>
<dbReference type="KEGG" id="sinb:SIDU_16580"/>
<evidence type="ECO:0000256" key="1">
    <source>
        <dbReference type="PIRNR" id="PIRNR000897"/>
    </source>
</evidence>
<feature type="domain" description="Phosphatidic acid phosphatase type 2/haloperoxidase" evidence="2">
    <location>
        <begin position="105"/>
        <end position="215"/>
    </location>
</feature>
<dbReference type="GO" id="GO:0030288">
    <property type="term" value="C:outer membrane-bounded periplasmic space"/>
    <property type="evidence" value="ECO:0007669"/>
    <property type="project" value="InterPro"/>
</dbReference>
<evidence type="ECO:0000259" key="2">
    <source>
        <dbReference type="SMART" id="SM00014"/>
    </source>
</evidence>
<dbReference type="EMBL" id="CP013070">
    <property type="protein sequence ID" value="APL95994.1"/>
    <property type="molecule type" value="Genomic_DNA"/>
</dbReference>
<dbReference type="EC" id="3.1.3.2" evidence="1"/>
<comment type="similarity">
    <text evidence="1">Belongs to the class A bacterial acid phosphatase family.</text>
</comment>
<sequence length="267" mass="28952">MRSAIVCIASLAIYTASGAREPKSAATYLPATPFSIIDVIPPAPVVGDPRYEADRAIFLKTRALQNSDRWRLATRDVSEKPGDLLRDFSCAAGLSLTPEKAPRLTALLVAAAADTARVNNEAKNRFQRARPFKIDAGPICQPAAEVTNSYDYPSGHTTRGWTWATLLAQLLPERAVPILARGRAYGESRVVCGVHNASAVETGRLSASVTLTVMQRNPRFQADMRAALRELDLLKRRSSANALACGPNEQIIPSIFTPRHQPEPVGP</sequence>
<accession>A0A1L5BSZ7</accession>
<dbReference type="Gene3D" id="1.20.144.10">
    <property type="entry name" value="Phosphatidic acid phosphatase type 2/haloperoxidase"/>
    <property type="match status" value="1"/>
</dbReference>
<dbReference type="Proteomes" id="UP000004550">
    <property type="component" value="Chromosome"/>
</dbReference>
<dbReference type="SUPFAM" id="SSF48317">
    <property type="entry name" value="Acid phosphatase/Vanadium-dependent haloperoxidase"/>
    <property type="match status" value="1"/>
</dbReference>
<dbReference type="AlphaFoldDB" id="A0A1L5BSZ7"/>
<dbReference type="PRINTS" id="PR00483">
    <property type="entry name" value="BACPHPHTASE"/>
</dbReference>